<accession>A0A8S1Q7S6</accession>
<sequence length="854" mass="101675">MLNSIECFIEVLQLQQPCDGLVSEVQQFLDFDMNKVLQQDQRKIVQDPILLINWFNQIEDHLSIKQDENDTYITPMIQVQVMLINSFIYISNQNLLQEYFYLFEVLQKKILYLKIYQPNELTLSALEQCYKFEQCIDCNKISQISMLIYKINQFNSSEKIDQFYQFIIKFDQKKHKLVDSQANLIIYSYYLILQQCCQLVEENKNLETVISVCLNIKEELKKSDQNYLNQCNQCILLSYYKLNKINDFIQYSKQYDLQKTTPLEIQLLILIVKIKEFQSEIDFEKVRNQVNKMFQQFLDNNLMHSVTDILILLKELSQNIQLYPINFILINQWFQFKYNLILRASNQQNIIKLSKDIHQMLLDFPQLLNINNYNDDQITLLNHNLIGNVIDLCQLVFTIVQHIQKYQEVCLDEFFHMILLIIPNFANDSRLTKQFGQLITLLSNLQIKESQILQHLAMFLNLEFGILPQTQTTLFQNLLKNYKSGIITGTLLFLKEFQSNNKQENRLNLCKQLKSLLEESYQLIDSNSILFYAILESCIRNQQIYYYQIVINFFVEYKPTLDQHMYYFLLNFIEKCIKQNDTANVDQLYQLLYQYIASKKSLPIDLCKQSYNMCTFDQSTLAKQLVKLHTFFMISMQMDTCTIQFIKDTVMGNNQYKYQWKVENNKSLFIIVSEILEQIQPESQFKLELINIKHLFELFFYLIEQNTKMEVDKVIPYSLRQIIKMAYKNKLDDFVCKILLISFNHENLFLFLLLELQSYEGNRQLMILKKFIYEQQIPLYGYLLVICQIVEQSDTLETILEMLPQLNQILRTTPVDDNLKQFTQLLYLKLNALKEYVPIGKIDMICQSISLLSI</sequence>
<dbReference type="AlphaFoldDB" id="A0A8S1Q7S6"/>
<reference evidence="1" key="1">
    <citation type="submission" date="2021-01" db="EMBL/GenBank/DDBJ databases">
        <authorList>
            <consortium name="Genoscope - CEA"/>
            <person name="William W."/>
        </authorList>
    </citation>
    <scope>NUCLEOTIDE SEQUENCE</scope>
</reference>
<organism evidence="1 2">
    <name type="scientific">Paramecium primaurelia</name>
    <dbReference type="NCBI Taxonomy" id="5886"/>
    <lineage>
        <taxon>Eukaryota</taxon>
        <taxon>Sar</taxon>
        <taxon>Alveolata</taxon>
        <taxon>Ciliophora</taxon>
        <taxon>Intramacronucleata</taxon>
        <taxon>Oligohymenophorea</taxon>
        <taxon>Peniculida</taxon>
        <taxon>Parameciidae</taxon>
        <taxon>Paramecium</taxon>
    </lineage>
</organism>
<comment type="caution">
    <text evidence="1">The sequence shown here is derived from an EMBL/GenBank/DDBJ whole genome shotgun (WGS) entry which is preliminary data.</text>
</comment>
<evidence type="ECO:0000313" key="2">
    <source>
        <dbReference type="Proteomes" id="UP000688137"/>
    </source>
</evidence>
<dbReference type="EMBL" id="CAJJDM010000151">
    <property type="protein sequence ID" value="CAD8111323.1"/>
    <property type="molecule type" value="Genomic_DNA"/>
</dbReference>
<proteinExistence type="predicted"/>
<protein>
    <submittedName>
        <fullName evidence="1">Uncharacterized protein</fullName>
    </submittedName>
</protein>
<dbReference type="Proteomes" id="UP000688137">
    <property type="component" value="Unassembled WGS sequence"/>
</dbReference>
<dbReference type="OMA" id="FTIVQHI"/>
<name>A0A8S1Q7S6_PARPR</name>
<evidence type="ECO:0000313" key="1">
    <source>
        <dbReference type="EMBL" id="CAD8111323.1"/>
    </source>
</evidence>
<gene>
    <name evidence="1" type="ORF">PPRIM_AZ9-3.1.T1470057</name>
</gene>
<keyword evidence="2" id="KW-1185">Reference proteome</keyword>